<name>M2QGH3_CERS8</name>
<evidence type="ECO:0000313" key="3">
    <source>
        <dbReference type="Proteomes" id="UP000016930"/>
    </source>
</evidence>
<dbReference type="AlphaFoldDB" id="M2QGH3"/>
<proteinExistence type="predicted"/>
<dbReference type="EMBL" id="KB445823">
    <property type="protein sequence ID" value="EMD31140.1"/>
    <property type="molecule type" value="Genomic_DNA"/>
</dbReference>
<feature type="compositionally biased region" description="Polar residues" evidence="1">
    <location>
        <begin position="50"/>
        <end position="65"/>
    </location>
</feature>
<protein>
    <submittedName>
        <fullName evidence="2">Uncharacterized protein</fullName>
    </submittedName>
</protein>
<feature type="compositionally biased region" description="Basic residues" evidence="1">
    <location>
        <begin position="106"/>
        <end position="118"/>
    </location>
</feature>
<feature type="compositionally biased region" description="Basic and acidic residues" evidence="1">
    <location>
        <begin position="66"/>
        <end position="78"/>
    </location>
</feature>
<feature type="region of interest" description="Disordered" evidence="1">
    <location>
        <begin position="361"/>
        <end position="398"/>
    </location>
</feature>
<sequence length="398" mass="44339">MSFTTLSSCIAARNGVLLLHAHRITRRLSSTALSTPRIPVPPRASRRMSCVSSATRHMSDGSTSKLSEKGIDPEELHASHNGGEHSVPGGAMVPGLSRSEDPPSQRKGHAASKPKTKVVHAERYLTLTREGPTRVVRWRNWKGPLQPTEKRVILMSEAEFQAAAREFISVIDSADLGKPDPSIAPTICEILKARPGQDHLRMLWKHRGMHNVAEGLAPAHPMHALHALTVATFTYAAYQKNLWLRTTSAFEACGHWELIPFLVELQLLCEHNTTHYALNLVLEQCLRKSWSVKEEDVIFLFKLMKVEPNRRTHTLLRRLSKLKEKQPSDLILHLIDVAAKSLSTGPRRVRNRLEVMPEIRSRLSAYGQPTAPDEDPAPASTTTPSKPPAVEQHTPSLQ</sequence>
<dbReference type="Proteomes" id="UP000016930">
    <property type="component" value="Unassembled WGS sequence"/>
</dbReference>
<organism evidence="2 3">
    <name type="scientific">Ceriporiopsis subvermispora (strain B)</name>
    <name type="common">White-rot fungus</name>
    <name type="synonym">Gelatoporia subvermispora</name>
    <dbReference type="NCBI Taxonomy" id="914234"/>
    <lineage>
        <taxon>Eukaryota</taxon>
        <taxon>Fungi</taxon>
        <taxon>Dikarya</taxon>
        <taxon>Basidiomycota</taxon>
        <taxon>Agaricomycotina</taxon>
        <taxon>Agaricomycetes</taxon>
        <taxon>Polyporales</taxon>
        <taxon>Gelatoporiaceae</taxon>
        <taxon>Gelatoporia</taxon>
    </lineage>
</organism>
<feature type="region of interest" description="Disordered" evidence="1">
    <location>
        <begin position="34"/>
        <end position="119"/>
    </location>
</feature>
<reference evidence="2 3" key="1">
    <citation type="journal article" date="2012" name="Proc. Natl. Acad. Sci. U.S.A.">
        <title>Comparative genomics of Ceriporiopsis subvermispora and Phanerochaete chrysosporium provide insight into selective ligninolysis.</title>
        <authorList>
            <person name="Fernandez-Fueyo E."/>
            <person name="Ruiz-Duenas F.J."/>
            <person name="Ferreira P."/>
            <person name="Floudas D."/>
            <person name="Hibbett D.S."/>
            <person name="Canessa P."/>
            <person name="Larrondo L.F."/>
            <person name="James T.Y."/>
            <person name="Seelenfreund D."/>
            <person name="Lobos S."/>
            <person name="Polanco R."/>
            <person name="Tello M."/>
            <person name="Honda Y."/>
            <person name="Watanabe T."/>
            <person name="Watanabe T."/>
            <person name="Ryu J.S."/>
            <person name="Kubicek C.P."/>
            <person name="Schmoll M."/>
            <person name="Gaskell J."/>
            <person name="Hammel K.E."/>
            <person name="St John F.J."/>
            <person name="Vanden Wymelenberg A."/>
            <person name="Sabat G."/>
            <person name="Splinter BonDurant S."/>
            <person name="Syed K."/>
            <person name="Yadav J.S."/>
            <person name="Doddapaneni H."/>
            <person name="Subramanian V."/>
            <person name="Lavin J.L."/>
            <person name="Oguiza J.A."/>
            <person name="Perez G."/>
            <person name="Pisabarro A.G."/>
            <person name="Ramirez L."/>
            <person name="Santoyo F."/>
            <person name="Master E."/>
            <person name="Coutinho P.M."/>
            <person name="Henrissat B."/>
            <person name="Lombard V."/>
            <person name="Magnuson J.K."/>
            <person name="Kuees U."/>
            <person name="Hori C."/>
            <person name="Igarashi K."/>
            <person name="Samejima M."/>
            <person name="Held B.W."/>
            <person name="Barry K.W."/>
            <person name="LaButti K.M."/>
            <person name="Lapidus A."/>
            <person name="Lindquist E.A."/>
            <person name="Lucas S.M."/>
            <person name="Riley R."/>
            <person name="Salamov A.A."/>
            <person name="Hoffmeister D."/>
            <person name="Schwenk D."/>
            <person name="Hadar Y."/>
            <person name="Yarden O."/>
            <person name="de Vries R.P."/>
            <person name="Wiebenga A."/>
            <person name="Stenlid J."/>
            <person name="Eastwood D."/>
            <person name="Grigoriev I.V."/>
            <person name="Berka R.M."/>
            <person name="Blanchette R.A."/>
            <person name="Kersten P."/>
            <person name="Martinez A.T."/>
            <person name="Vicuna R."/>
            <person name="Cullen D."/>
        </authorList>
    </citation>
    <scope>NUCLEOTIDE SEQUENCE [LARGE SCALE GENOMIC DNA]</scope>
    <source>
        <strain evidence="2 3">B</strain>
    </source>
</reference>
<dbReference type="HOGENOM" id="CLU_692608_0_0_1"/>
<accession>M2QGH3</accession>
<keyword evidence="3" id="KW-1185">Reference proteome</keyword>
<gene>
    <name evidence="2" type="ORF">CERSUDRAFT_120103</name>
</gene>
<evidence type="ECO:0000256" key="1">
    <source>
        <dbReference type="SAM" id="MobiDB-lite"/>
    </source>
</evidence>
<evidence type="ECO:0000313" key="2">
    <source>
        <dbReference type="EMBL" id="EMD31140.1"/>
    </source>
</evidence>